<feature type="region of interest" description="Disordered" evidence="1">
    <location>
        <begin position="67"/>
        <end position="129"/>
    </location>
</feature>
<reference evidence="3" key="1">
    <citation type="submission" date="2022-06" db="EMBL/GenBank/DDBJ databases">
        <title>Alkalimarinus sp. nov., isolated from gut of a Alitta virens.</title>
        <authorList>
            <person name="Yang A.I."/>
            <person name="Shin N.-R."/>
        </authorList>
    </citation>
    <scope>NUCLEOTIDE SEQUENCE</scope>
    <source>
        <strain evidence="3">A2M4</strain>
    </source>
</reference>
<proteinExistence type="predicted"/>
<dbReference type="Proteomes" id="UP001163739">
    <property type="component" value="Chromosome"/>
</dbReference>
<dbReference type="NCBIfam" id="NF033768">
    <property type="entry name" value="myxo_SS_tail"/>
    <property type="match status" value="1"/>
</dbReference>
<protein>
    <submittedName>
        <fullName evidence="3">AgmX/PglI C-terminal domain-containing protein</fullName>
    </submittedName>
</protein>
<evidence type="ECO:0000256" key="2">
    <source>
        <dbReference type="SAM" id="Phobius"/>
    </source>
</evidence>
<name>A0ABY6N6R5_9ALTE</name>
<keyword evidence="2" id="KW-0812">Transmembrane</keyword>
<evidence type="ECO:0000313" key="3">
    <source>
        <dbReference type="EMBL" id="UZE97811.1"/>
    </source>
</evidence>
<keyword evidence="4" id="KW-1185">Reference proteome</keyword>
<organism evidence="3 4">
    <name type="scientific">Alkalimarinus alittae</name>
    <dbReference type="NCBI Taxonomy" id="2961619"/>
    <lineage>
        <taxon>Bacteria</taxon>
        <taxon>Pseudomonadati</taxon>
        <taxon>Pseudomonadota</taxon>
        <taxon>Gammaproteobacteria</taxon>
        <taxon>Alteromonadales</taxon>
        <taxon>Alteromonadaceae</taxon>
        <taxon>Alkalimarinus</taxon>
    </lineage>
</organism>
<feature type="transmembrane region" description="Helical" evidence="2">
    <location>
        <begin position="23"/>
        <end position="41"/>
    </location>
</feature>
<accession>A0ABY6N6R5</accession>
<gene>
    <name evidence="3" type="ORF">NKI27_08785</name>
</gene>
<keyword evidence="2" id="KW-1133">Transmembrane helix</keyword>
<dbReference type="InterPro" id="IPR049806">
    <property type="entry name" value="MasK-like_C"/>
</dbReference>
<sequence length="320" mass="35219">MRQHYADNLVLPWSKVSSESKRYWAIVLLLFILVLPVALIIPNIQLPEKERSQLEALPPQLAKVIIEKKKVEPKPKEEPEPPKKEEPEKKPEQVKEEPKPTPEPKPKPKPKPKPEIKKTPPKKVVEEARKVAESSGLLALQDDLADMRATLDTGSLTSTPNMVAKTIAASASAVDASSALRGSGGVDTTGMSVPAETVALAQREGTVLEENEVEKLTAEAKKKGNDRSSGNIRRVFDQNKSSLFTLYHRELRKDPSLEGKLVLKLTIEPSGVVSSCEVVSSDLNSSSLERKIVSRVKLFNFGAQSVASKTITYPIDFFQS</sequence>
<dbReference type="SUPFAM" id="SSF74653">
    <property type="entry name" value="TolA/TonB C-terminal domain"/>
    <property type="match status" value="1"/>
</dbReference>
<evidence type="ECO:0000256" key="1">
    <source>
        <dbReference type="SAM" id="MobiDB-lite"/>
    </source>
</evidence>
<dbReference type="RefSeq" id="WP_265049288.1">
    <property type="nucleotide sequence ID" value="NZ_CP100390.1"/>
</dbReference>
<dbReference type="EMBL" id="CP100390">
    <property type="protein sequence ID" value="UZE97811.1"/>
    <property type="molecule type" value="Genomic_DNA"/>
</dbReference>
<keyword evidence="2" id="KW-0472">Membrane</keyword>
<evidence type="ECO:0000313" key="4">
    <source>
        <dbReference type="Proteomes" id="UP001163739"/>
    </source>
</evidence>